<organism evidence="1 3">
    <name type="scientific">Pristionchus entomophagus</name>
    <dbReference type="NCBI Taxonomy" id="358040"/>
    <lineage>
        <taxon>Eukaryota</taxon>
        <taxon>Metazoa</taxon>
        <taxon>Ecdysozoa</taxon>
        <taxon>Nematoda</taxon>
        <taxon>Chromadorea</taxon>
        <taxon>Rhabditida</taxon>
        <taxon>Rhabditina</taxon>
        <taxon>Diplogasteromorpha</taxon>
        <taxon>Diplogasteroidea</taxon>
        <taxon>Neodiplogasteridae</taxon>
        <taxon>Pristionchus</taxon>
    </lineage>
</organism>
<evidence type="ECO:0000313" key="1">
    <source>
        <dbReference type="EMBL" id="GMS89981.1"/>
    </source>
</evidence>
<proteinExistence type="predicted"/>
<reference evidence="1" key="1">
    <citation type="submission" date="2023-10" db="EMBL/GenBank/DDBJ databases">
        <title>Genome assembly of Pristionchus species.</title>
        <authorList>
            <person name="Yoshida K."/>
            <person name="Sommer R.J."/>
        </authorList>
    </citation>
    <scope>NUCLEOTIDE SEQUENCE</scope>
    <source>
        <strain evidence="1">RS0144</strain>
    </source>
</reference>
<evidence type="ECO:0000313" key="2">
    <source>
        <dbReference type="EMBL" id="GMS89985.1"/>
    </source>
</evidence>
<dbReference type="EMBL" id="BTSX01000003">
    <property type="protein sequence ID" value="GMS89981.1"/>
    <property type="molecule type" value="Genomic_DNA"/>
</dbReference>
<dbReference type="EMBL" id="BTSX01000003">
    <property type="protein sequence ID" value="GMS89985.1"/>
    <property type="molecule type" value="Genomic_DNA"/>
</dbReference>
<dbReference type="Proteomes" id="UP001432027">
    <property type="component" value="Unassembled WGS sequence"/>
</dbReference>
<feature type="non-terminal residue" evidence="1">
    <location>
        <position position="92"/>
    </location>
</feature>
<gene>
    <name evidence="1" type="ORF">PENTCL1PPCAC_12156</name>
    <name evidence="2" type="ORF">PENTCL1PPCAC_12160</name>
</gene>
<sequence length="92" mass="10919">MRRIKLEPIDHLFDWHKSSLRKAIWVSRVKLLRKELVPTFGLQAFPNLYFVNHVYVYKKPSYFTSLPTEIYGSHYSSLVIRAKVDKDYLVCG</sequence>
<protein>
    <submittedName>
        <fullName evidence="1">Uncharacterized protein</fullName>
    </submittedName>
</protein>
<evidence type="ECO:0000313" key="3">
    <source>
        <dbReference type="Proteomes" id="UP001432027"/>
    </source>
</evidence>
<name>A0AAV5T319_9BILA</name>
<keyword evidence="3" id="KW-1185">Reference proteome</keyword>
<dbReference type="AlphaFoldDB" id="A0AAV5T319"/>
<comment type="caution">
    <text evidence="1">The sequence shown here is derived from an EMBL/GenBank/DDBJ whole genome shotgun (WGS) entry which is preliminary data.</text>
</comment>
<accession>A0AAV5T319</accession>